<keyword evidence="1" id="KW-0812">Transmembrane</keyword>
<name>A0AAP2W559_9EURY</name>
<reference evidence="2 3" key="1">
    <citation type="submission" date="2017-11" db="EMBL/GenBank/DDBJ databases">
        <title>Isolation and Characterization of Family Methanocellaceae Species from Potential Methane Hydrate Area Offshore Southwestern Taiwan.</title>
        <authorList>
            <person name="Zhang W.-L."/>
            <person name="Chen W.-C."/>
            <person name="Lai M.-C."/>
            <person name="Chen S.-C."/>
        </authorList>
    </citation>
    <scope>NUCLEOTIDE SEQUENCE [LARGE SCALE GENOMIC DNA]</scope>
    <source>
        <strain evidence="2 3">CWC-04</strain>
    </source>
</reference>
<evidence type="ECO:0000313" key="2">
    <source>
        <dbReference type="EMBL" id="MCD1293983.1"/>
    </source>
</evidence>
<evidence type="ECO:0000256" key="1">
    <source>
        <dbReference type="SAM" id="Phobius"/>
    </source>
</evidence>
<comment type="caution">
    <text evidence="2">The sequence shown here is derived from an EMBL/GenBank/DDBJ whole genome shotgun (WGS) entry which is preliminary data.</text>
</comment>
<protein>
    <submittedName>
        <fullName evidence="2">Uncharacterized protein</fullName>
    </submittedName>
</protein>
<dbReference type="AlphaFoldDB" id="A0AAP2W559"/>
<gene>
    <name evidence="2" type="ORF">CUJ83_03105</name>
</gene>
<dbReference type="Proteomes" id="UP001320159">
    <property type="component" value="Unassembled WGS sequence"/>
</dbReference>
<accession>A0AAP2W559</accession>
<dbReference type="EMBL" id="PGCK01000002">
    <property type="protein sequence ID" value="MCD1293983.1"/>
    <property type="molecule type" value="Genomic_DNA"/>
</dbReference>
<dbReference type="RefSeq" id="WP_230740509.1">
    <property type="nucleotide sequence ID" value="NZ_PGCK01000002.1"/>
</dbReference>
<keyword evidence="1" id="KW-0472">Membrane</keyword>
<feature type="transmembrane region" description="Helical" evidence="1">
    <location>
        <begin position="6"/>
        <end position="27"/>
    </location>
</feature>
<keyword evidence="3" id="KW-1185">Reference proteome</keyword>
<evidence type="ECO:0000313" key="3">
    <source>
        <dbReference type="Proteomes" id="UP001320159"/>
    </source>
</evidence>
<keyword evidence="1" id="KW-1133">Transmembrane helix</keyword>
<proteinExistence type="predicted"/>
<sequence length="68" mass="7832">MDGILWFAAGVLLILLLATFLAISLLYKWISDLTNEALVLQERMNSAYSRMNNLEIFINSFKTYKESL</sequence>
<organism evidence="2 3">
    <name type="scientific">Methanooceanicella nereidis</name>
    <dbReference type="NCBI Taxonomy" id="2052831"/>
    <lineage>
        <taxon>Archaea</taxon>
        <taxon>Methanobacteriati</taxon>
        <taxon>Methanobacteriota</taxon>
        <taxon>Stenosarchaea group</taxon>
        <taxon>Methanomicrobia</taxon>
        <taxon>Methanocellales</taxon>
        <taxon>Methanocellaceae</taxon>
        <taxon>Methanooceanicella</taxon>
    </lineage>
</organism>